<feature type="domain" description="PAC" evidence="13">
    <location>
        <begin position="343"/>
        <end position="394"/>
    </location>
</feature>
<accession>A0ABQ1ZXT2</accession>
<dbReference type="Gene3D" id="1.10.287.130">
    <property type="match status" value="1"/>
</dbReference>
<dbReference type="SUPFAM" id="SSF55874">
    <property type="entry name" value="ATPase domain of HSP90 chaperone/DNA topoisomerase II/histidine kinase"/>
    <property type="match status" value="1"/>
</dbReference>
<dbReference type="EC" id="2.7.13.3" evidence="2"/>
<keyword evidence="3 9" id="KW-0597">Phosphoprotein</keyword>
<comment type="catalytic activity">
    <reaction evidence="1">
        <text>ATP + protein L-histidine = ADP + protein N-phospho-L-histidine.</text>
        <dbReference type="EC" id="2.7.13.3"/>
    </reaction>
</comment>
<dbReference type="SUPFAM" id="SSF55785">
    <property type="entry name" value="PYP-like sensor domain (PAS domain)"/>
    <property type="match status" value="3"/>
</dbReference>
<dbReference type="CDD" id="cd17546">
    <property type="entry name" value="REC_hyHK_CKI1_RcsC-like"/>
    <property type="match status" value="1"/>
</dbReference>
<evidence type="ECO:0000313" key="15">
    <source>
        <dbReference type="Proteomes" id="UP000605427"/>
    </source>
</evidence>
<dbReference type="PANTHER" id="PTHR45339:SF1">
    <property type="entry name" value="HYBRID SIGNAL TRANSDUCTION HISTIDINE KINASE J"/>
    <property type="match status" value="1"/>
</dbReference>
<dbReference type="InterPro" id="IPR011006">
    <property type="entry name" value="CheY-like_superfamily"/>
</dbReference>
<dbReference type="PROSITE" id="PS50113">
    <property type="entry name" value="PAC"/>
    <property type="match status" value="3"/>
</dbReference>
<dbReference type="InterPro" id="IPR005467">
    <property type="entry name" value="His_kinase_dom"/>
</dbReference>
<evidence type="ECO:0000256" key="6">
    <source>
        <dbReference type="ARBA" id="ARBA00022777"/>
    </source>
</evidence>
<evidence type="ECO:0000256" key="8">
    <source>
        <dbReference type="ARBA" id="ARBA00023012"/>
    </source>
</evidence>
<evidence type="ECO:0000256" key="7">
    <source>
        <dbReference type="ARBA" id="ARBA00022840"/>
    </source>
</evidence>
<feature type="domain" description="Histidine kinase" evidence="10">
    <location>
        <begin position="408"/>
        <end position="630"/>
    </location>
</feature>
<reference evidence="15" key="1">
    <citation type="journal article" date="2019" name="Int. J. Syst. Evol. Microbiol.">
        <title>The Global Catalogue of Microorganisms (GCM) 10K type strain sequencing project: providing services to taxonomists for standard genome sequencing and annotation.</title>
        <authorList>
            <consortium name="The Broad Institute Genomics Platform"/>
            <consortium name="The Broad Institute Genome Sequencing Center for Infectious Disease"/>
            <person name="Wu L."/>
            <person name="Ma J."/>
        </authorList>
    </citation>
    <scope>NUCLEOTIDE SEQUENCE [LARGE SCALE GENOMIC DNA]</scope>
    <source>
        <strain evidence="15">CCM 8702</strain>
    </source>
</reference>
<dbReference type="Pfam" id="PF00989">
    <property type="entry name" value="PAS"/>
    <property type="match status" value="2"/>
</dbReference>
<keyword evidence="5" id="KW-0547">Nucleotide-binding</keyword>
<evidence type="ECO:0000256" key="3">
    <source>
        <dbReference type="ARBA" id="ARBA00022553"/>
    </source>
</evidence>
<dbReference type="InterPro" id="IPR001789">
    <property type="entry name" value="Sig_transdc_resp-reg_receiver"/>
</dbReference>
<dbReference type="PROSITE" id="PS50112">
    <property type="entry name" value="PAS"/>
    <property type="match status" value="3"/>
</dbReference>
<dbReference type="SMART" id="SM00387">
    <property type="entry name" value="HATPase_c"/>
    <property type="match status" value="1"/>
</dbReference>
<sequence>MEQKRRTKLRDLVSKVGIYHSLLANHPDGIVVLDEAGAIVDSNLAVQKITGYTPDELADMARAANGVPDGAFGDLRNLFIQASEGRVTRIEFGMRHKNGSELQLHLEFVPLVHESQQLGIYVVCRDKTERILAERRLQESEERYKSLFDYNPSGVYSLSLEGVYMSCNDSMATLLGCRREDLIGISYRSAIEDENLERTNRHFAAACQGIPQNYEASIIRKDGQPADLNIINIPIVVDGRVVGVYGIASDITERKQYVRRIEQLGYEYTLILNAVSEGIFGIGKDGRAMFANPRALRLLGYDQDEFIGSDNHGLLSHSSNGGIPYSVDECPICATVCDGVSRSVNEGVLWRKDGSSLLAEYTVNPIIDKGEVQGTVVVFRDITNEREIWRQKELAEQAASAKSEFLAMMSHEIRTPMNGVLGMTDLLLDTDLDEQQREFVEIVSNSGRSLMRILNDVLDFSKIDAGSLVLEPESVLLAPLVGSTTDLFLSHAEQHGIDLSWHIASDVPEKIVTDPVRLRQVLTNLIGNAIKFTEQGSVTVSVNLFSESASRNPVLEFKVEDTGVGIASEKLDRLFLSFSQLHPELNRKYGGTGLGLSICKKLVELMDGTIRVDSRENEGSIFRFTLPCTDSSKTLQAHENRSNADLIMLDSKQPSVPPLGPIRILIAEDHPVNRRLLQELLLKLGYSADMAENGIEAYESISKNRYDLVFMDVQMPEMDGLTAARLIRQMLPEEHVPYLVAVTAFVKPGFEQECLGSGMQEYIAKPISEADIRRILLDPESRLRNFLNGRKTAI</sequence>
<dbReference type="Pfam" id="PF13426">
    <property type="entry name" value="PAS_9"/>
    <property type="match status" value="1"/>
</dbReference>
<dbReference type="InterPro" id="IPR000700">
    <property type="entry name" value="PAS-assoc_C"/>
</dbReference>
<keyword evidence="6" id="KW-0418">Kinase</keyword>
<organism evidence="14 15">
    <name type="scientific">Saccharibacillus endophyticus</name>
    <dbReference type="NCBI Taxonomy" id="2060666"/>
    <lineage>
        <taxon>Bacteria</taxon>
        <taxon>Bacillati</taxon>
        <taxon>Bacillota</taxon>
        <taxon>Bacilli</taxon>
        <taxon>Bacillales</taxon>
        <taxon>Paenibacillaceae</taxon>
        <taxon>Saccharibacillus</taxon>
    </lineage>
</organism>
<dbReference type="SMART" id="SM00091">
    <property type="entry name" value="PAS"/>
    <property type="match status" value="3"/>
</dbReference>
<feature type="domain" description="Response regulatory" evidence="11">
    <location>
        <begin position="663"/>
        <end position="780"/>
    </location>
</feature>
<dbReference type="InterPro" id="IPR003661">
    <property type="entry name" value="HisK_dim/P_dom"/>
</dbReference>
<dbReference type="Pfam" id="PF00512">
    <property type="entry name" value="HisKA"/>
    <property type="match status" value="1"/>
</dbReference>
<dbReference type="NCBIfam" id="TIGR00229">
    <property type="entry name" value="sensory_box"/>
    <property type="match status" value="3"/>
</dbReference>
<feature type="domain" description="PAS" evidence="12">
    <location>
        <begin position="22"/>
        <end position="57"/>
    </location>
</feature>
<feature type="modified residue" description="4-aspartylphosphate" evidence="9">
    <location>
        <position position="712"/>
    </location>
</feature>
<dbReference type="InterPro" id="IPR013767">
    <property type="entry name" value="PAS_fold"/>
</dbReference>
<dbReference type="EMBL" id="BMDD01000004">
    <property type="protein sequence ID" value="GGH81305.1"/>
    <property type="molecule type" value="Genomic_DNA"/>
</dbReference>
<feature type="domain" description="PAC" evidence="13">
    <location>
        <begin position="212"/>
        <end position="263"/>
    </location>
</feature>
<name>A0ABQ1ZXT2_9BACL</name>
<gene>
    <name evidence="14" type="ORF">GCM10007362_30900</name>
</gene>
<evidence type="ECO:0000256" key="1">
    <source>
        <dbReference type="ARBA" id="ARBA00000085"/>
    </source>
</evidence>
<feature type="domain" description="PAS" evidence="12">
    <location>
        <begin position="271"/>
        <end position="308"/>
    </location>
</feature>
<keyword evidence="15" id="KW-1185">Reference proteome</keyword>
<dbReference type="SMART" id="SM00086">
    <property type="entry name" value="PAC"/>
    <property type="match status" value="3"/>
</dbReference>
<evidence type="ECO:0000259" key="13">
    <source>
        <dbReference type="PROSITE" id="PS50113"/>
    </source>
</evidence>
<dbReference type="CDD" id="cd00082">
    <property type="entry name" value="HisKA"/>
    <property type="match status" value="1"/>
</dbReference>
<dbReference type="SUPFAM" id="SSF47384">
    <property type="entry name" value="Homodimeric domain of signal transducing histidine kinase"/>
    <property type="match status" value="1"/>
</dbReference>
<dbReference type="Pfam" id="PF00072">
    <property type="entry name" value="Response_reg"/>
    <property type="match status" value="1"/>
</dbReference>
<dbReference type="Gene3D" id="3.30.565.10">
    <property type="entry name" value="Histidine kinase-like ATPase, C-terminal domain"/>
    <property type="match status" value="1"/>
</dbReference>
<dbReference type="SMART" id="SM00388">
    <property type="entry name" value="HisKA"/>
    <property type="match status" value="1"/>
</dbReference>
<keyword evidence="4" id="KW-0808">Transferase</keyword>
<dbReference type="SUPFAM" id="SSF52172">
    <property type="entry name" value="CheY-like"/>
    <property type="match status" value="1"/>
</dbReference>
<dbReference type="Gene3D" id="3.40.50.2300">
    <property type="match status" value="1"/>
</dbReference>
<dbReference type="Proteomes" id="UP000605427">
    <property type="component" value="Unassembled WGS sequence"/>
</dbReference>
<dbReference type="InterPro" id="IPR035965">
    <property type="entry name" value="PAS-like_dom_sf"/>
</dbReference>
<feature type="domain" description="PAC" evidence="13">
    <location>
        <begin position="88"/>
        <end position="139"/>
    </location>
</feature>
<dbReference type="Gene3D" id="3.30.450.20">
    <property type="entry name" value="PAS domain"/>
    <property type="match status" value="3"/>
</dbReference>
<dbReference type="CDD" id="cd16922">
    <property type="entry name" value="HATPase_EvgS-ArcB-TorS-like"/>
    <property type="match status" value="1"/>
</dbReference>
<dbReference type="PANTHER" id="PTHR45339">
    <property type="entry name" value="HYBRID SIGNAL TRANSDUCTION HISTIDINE KINASE J"/>
    <property type="match status" value="1"/>
</dbReference>
<dbReference type="PRINTS" id="PR00344">
    <property type="entry name" value="BCTRLSENSOR"/>
</dbReference>
<dbReference type="InterPro" id="IPR001610">
    <property type="entry name" value="PAC"/>
</dbReference>
<evidence type="ECO:0000256" key="9">
    <source>
        <dbReference type="PROSITE-ProRule" id="PRU00169"/>
    </source>
</evidence>
<dbReference type="InterPro" id="IPR004358">
    <property type="entry name" value="Sig_transdc_His_kin-like_C"/>
</dbReference>
<evidence type="ECO:0000256" key="4">
    <source>
        <dbReference type="ARBA" id="ARBA00022679"/>
    </source>
</evidence>
<dbReference type="Pfam" id="PF02518">
    <property type="entry name" value="HATPase_c"/>
    <property type="match status" value="1"/>
</dbReference>
<evidence type="ECO:0000259" key="10">
    <source>
        <dbReference type="PROSITE" id="PS50109"/>
    </source>
</evidence>
<evidence type="ECO:0000259" key="11">
    <source>
        <dbReference type="PROSITE" id="PS50110"/>
    </source>
</evidence>
<dbReference type="PROSITE" id="PS50109">
    <property type="entry name" value="HIS_KIN"/>
    <property type="match status" value="1"/>
</dbReference>
<dbReference type="InterPro" id="IPR036097">
    <property type="entry name" value="HisK_dim/P_sf"/>
</dbReference>
<dbReference type="CDD" id="cd00130">
    <property type="entry name" value="PAS"/>
    <property type="match status" value="3"/>
</dbReference>
<evidence type="ECO:0000256" key="2">
    <source>
        <dbReference type="ARBA" id="ARBA00012438"/>
    </source>
</evidence>
<dbReference type="InterPro" id="IPR036890">
    <property type="entry name" value="HATPase_C_sf"/>
</dbReference>
<feature type="domain" description="PAS" evidence="12">
    <location>
        <begin position="140"/>
        <end position="184"/>
    </location>
</feature>
<protein>
    <recommendedName>
        <fullName evidence="2">histidine kinase</fullName>
        <ecNumber evidence="2">2.7.13.3</ecNumber>
    </recommendedName>
</protein>
<comment type="caution">
    <text evidence="14">The sequence shown here is derived from an EMBL/GenBank/DDBJ whole genome shotgun (WGS) entry which is preliminary data.</text>
</comment>
<dbReference type="PROSITE" id="PS50110">
    <property type="entry name" value="RESPONSE_REGULATORY"/>
    <property type="match status" value="1"/>
</dbReference>
<evidence type="ECO:0000256" key="5">
    <source>
        <dbReference type="ARBA" id="ARBA00022741"/>
    </source>
</evidence>
<dbReference type="InterPro" id="IPR003594">
    <property type="entry name" value="HATPase_dom"/>
</dbReference>
<keyword evidence="7" id="KW-0067">ATP-binding</keyword>
<dbReference type="SMART" id="SM00448">
    <property type="entry name" value="REC"/>
    <property type="match status" value="1"/>
</dbReference>
<evidence type="ECO:0000313" key="14">
    <source>
        <dbReference type="EMBL" id="GGH81305.1"/>
    </source>
</evidence>
<evidence type="ECO:0000259" key="12">
    <source>
        <dbReference type="PROSITE" id="PS50112"/>
    </source>
</evidence>
<dbReference type="InterPro" id="IPR000014">
    <property type="entry name" value="PAS"/>
</dbReference>
<keyword evidence="8" id="KW-0902">Two-component regulatory system</keyword>
<proteinExistence type="predicted"/>
<dbReference type="RefSeq" id="WP_172245158.1">
    <property type="nucleotide sequence ID" value="NZ_BMDD01000004.1"/>
</dbReference>